<gene>
    <name evidence="1" type="ORF">OP10G_4072</name>
</gene>
<evidence type="ECO:0000313" key="1">
    <source>
        <dbReference type="EMBL" id="AIE87440.1"/>
    </source>
</evidence>
<reference evidence="1 2" key="1">
    <citation type="journal article" date="2014" name="PLoS ONE">
        <title>The first complete genome sequence of the class fimbriimonadia in the phylum armatimonadetes.</title>
        <authorList>
            <person name="Hu Z.Y."/>
            <person name="Wang Y.Z."/>
            <person name="Im W.T."/>
            <person name="Wang S.Y."/>
            <person name="Zhao G.P."/>
            <person name="Zheng H.J."/>
            <person name="Quan Z.X."/>
        </authorList>
    </citation>
    <scope>NUCLEOTIDE SEQUENCE [LARGE SCALE GENOMIC DNA]</scope>
    <source>
        <strain evidence="1">Gsoil 348</strain>
    </source>
</reference>
<dbReference type="AlphaFoldDB" id="A0A068NXD7"/>
<name>A0A068NXD7_FIMGI</name>
<evidence type="ECO:0008006" key="3">
    <source>
        <dbReference type="Google" id="ProtNLM"/>
    </source>
</evidence>
<keyword evidence="2" id="KW-1185">Reference proteome</keyword>
<dbReference type="KEGG" id="fgi:OP10G_4072"/>
<dbReference type="STRING" id="661478.OP10G_4072"/>
<dbReference type="Proteomes" id="UP000027982">
    <property type="component" value="Chromosome"/>
</dbReference>
<organism evidence="1 2">
    <name type="scientific">Fimbriimonas ginsengisoli Gsoil 348</name>
    <dbReference type="NCBI Taxonomy" id="661478"/>
    <lineage>
        <taxon>Bacteria</taxon>
        <taxon>Bacillati</taxon>
        <taxon>Armatimonadota</taxon>
        <taxon>Fimbriimonadia</taxon>
        <taxon>Fimbriimonadales</taxon>
        <taxon>Fimbriimonadaceae</taxon>
        <taxon>Fimbriimonas</taxon>
    </lineage>
</organism>
<dbReference type="HOGENOM" id="CLU_3168348_0_0_0"/>
<evidence type="ECO:0000313" key="2">
    <source>
        <dbReference type="Proteomes" id="UP000027982"/>
    </source>
</evidence>
<dbReference type="EMBL" id="CP007139">
    <property type="protein sequence ID" value="AIE87440.1"/>
    <property type="molecule type" value="Genomic_DNA"/>
</dbReference>
<protein>
    <recommendedName>
        <fullName evidence="3">PIN domain-containing protein</fullName>
    </recommendedName>
</protein>
<proteinExistence type="predicted"/>
<sequence length="47" mass="5029">MESGVLGKGVSDVMLAALAIDQDGLFVTFDADFARFPQLRRSAPADE</sequence>
<accession>A0A068NXD7</accession>